<evidence type="ECO:0000256" key="1">
    <source>
        <dbReference type="SAM" id="Phobius"/>
    </source>
</evidence>
<organism evidence="2 3">
    <name type="scientific">Amycolatopsis thermalba</name>
    <dbReference type="NCBI Taxonomy" id="944492"/>
    <lineage>
        <taxon>Bacteria</taxon>
        <taxon>Bacillati</taxon>
        <taxon>Actinomycetota</taxon>
        <taxon>Actinomycetes</taxon>
        <taxon>Pseudonocardiales</taxon>
        <taxon>Pseudonocardiaceae</taxon>
        <taxon>Amycolatopsis</taxon>
    </lineage>
</organism>
<name>A0ABY4P469_9PSEU</name>
<gene>
    <name evidence="2" type="ORF">L1857_32340</name>
</gene>
<sequence length="222" mass="23320">MTNKTSALAPLIIDAGLPVAAYFLLSQAAGLSTIAALAWSSAIPAVRAVWCLARERRVNVLAVLMLVVNTTGLLSSLLTGDPRLMLAKDGGVTSILGVGILASVVIGKPLMTEVLRPLFTKGDPARTAVWDGLSGTSPAFRRAERLFSVVWGVALLGESAVRVVGAYTLPVDTMVWLGGVILVVALAAAFAVSRAAARPMVRTFLAAFDERRQAYRASQTAM</sequence>
<feature type="transmembrane region" description="Helical" evidence="1">
    <location>
        <begin position="173"/>
        <end position="192"/>
    </location>
</feature>
<dbReference type="RefSeq" id="WP_116113553.1">
    <property type="nucleotide sequence ID" value="NZ_CP091196.1"/>
</dbReference>
<proteinExistence type="predicted"/>
<feature type="transmembrane region" description="Helical" evidence="1">
    <location>
        <begin position="31"/>
        <end position="53"/>
    </location>
</feature>
<dbReference type="EMBL" id="CP091196">
    <property type="protein sequence ID" value="UQS27161.1"/>
    <property type="molecule type" value="Genomic_DNA"/>
</dbReference>
<feature type="transmembrane region" description="Helical" evidence="1">
    <location>
        <begin position="60"/>
        <end position="79"/>
    </location>
</feature>
<protein>
    <recommendedName>
        <fullName evidence="4">Transmembrane protein</fullName>
    </recommendedName>
</protein>
<feature type="transmembrane region" description="Helical" evidence="1">
    <location>
        <begin position="146"/>
        <end position="167"/>
    </location>
</feature>
<dbReference type="NCBIfam" id="NF041646">
    <property type="entry name" value="VC0807_fam"/>
    <property type="match status" value="1"/>
</dbReference>
<evidence type="ECO:0008006" key="4">
    <source>
        <dbReference type="Google" id="ProtNLM"/>
    </source>
</evidence>
<feature type="transmembrane region" description="Helical" evidence="1">
    <location>
        <begin position="91"/>
        <end position="111"/>
    </location>
</feature>
<keyword evidence="1" id="KW-1133">Transmembrane helix</keyword>
<feature type="transmembrane region" description="Helical" evidence="1">
    <location>
        <begin position="7"/>
        <end position="25"/>
    </location>
</feature>
<dbReference type="Proteomes" id="UP000830158">
    <property type="component" value="Chromosome"/>
</dbReference>
<evidence type="ECO:0000313" key="3">
    <source>
        <dbReference type="Proteomes" id="UP000830158"/>
    </source>
</evidence>
<evidence type="ECO:0000313" key="2">
    <source>
        <dbReference type="EMBL" id="UQS27161.1"/>
    </source>
</evidence>
<keyword evidence="1" id="KW-0472">Membrane</keyword>
<keyword evidence="1" id="KW-0812">Transmembrane</keyword>
<keyword evidence="3" id="KW-1185">Reference proteome</keyword>
<reference evidence="2" key="1">
    <citation type="submission" date="2022-01" db="EMBL/GenBank/DDBJ databases">
        <title>PSI-footprinting approach for the identification of protein synthesis inhibitor producers.</title>
        <authorList>
            <person name="Handel F."/>
            <person name="Kulik A."/>
            <person name="Wex K.W."/>
            <person name="Berscheid A."/>
            <person name="Saur J.S."/>
            <person name="Winkler A."/>
            <person name="Wibberg D."/>
            <person name="Kalinowski J."/>
            <person name="Broetz-Oesterhelt H."/>
            <person name="Mast Y."/>
        </authorList>
    </citation>
    <scope>NUCLEOTIDE SEQUENCE</scope>
    <source>
        <strain evidence="2">KNN 49.3e</strain>
    </source>
</reference>
<accession>A0ABY4P469</accession>